<dbReference type="EMBL" id="QUSY01004113">
    <property type="protein sequence ID" value="RHY14832.1"/>
    <property type="molecule type" value="Genomic_DNA"/>
</dbReference>
<name>A0A3R7CSB6_9STRA</name>
<evidence type="ECO:0000313" key="1">
    <source>
        <dbReference type="EMBL" id="RHY14832.1"/>
    </source>
</evidence>
<keyword evidence="2" id="KW-1185">Reference proteome</keyword>
<proteinExistence type="predicted"/>
<feature type="non-terminal residue" evidence="1">
    <location>
        <position position="1"/>
    </location>
</feature>
<dbReference type="VEuPathDB" id="FungiDB:H310_13044"/>
<organism evidence="1 2">
    <name type="scientific">Aphanomyces invadans</name>
    <dbReference type="NCBI Taxonomy" id="157072"/>
    <lineage>
        <taxon>Eukaryota</taxon>
        <taxon>Sar</taxon>
        <taxon>Stramenopiles</taxon>
        <taxon>Oomycota</taxon>
        <taxon>Saprolegniomycetes</taxon>
        <taxon>Saprolegniales</taxon>
        <taxon>Verrucalvaceae</taxon>
        <taxon>Aphanomyces</taxon>
    </lineage>
</organism>
<evidence type="ECO:0000313" key="2">
    <source>
        <dbReference type="Proteomes" id="UP000285060"/>
    </source>
</evidence>
<gene>
    <name evidence="1" type="ORF">DYB32_010816</name>
</gene>
<protein>
    <submittedName>
        <fullName evidence="1">Uncharacterized protein</fullName>
    </submittedName>
</protein>
<reference evidence="1 2" key="1">
    <citation type="submission" date="2018-08" db="EMBL/GenBank/DDBJ databases">
        <title>Aphanomyces genome sequencing and annotation.</title>
        <authorList>
            <person name="Minardi D."/>
            <person name="Oidtmann B."/>
            <person name="Van Der Giezen M."/>
            <person name="Studholme D.J."/>
        </authorList>
    </citation>
    <scope>NUCLEOTIDE SEQUENCE [LARGE SCALE GENOMIC DNA]</scope>
    <source>
        <strain evidence="1 2">NJM0002</strain>
    </source>
</reference>
<sequence>IHLVQTASSAAGDPSTIDPSLVKPICTQAHVVLQALLPLLLAVNLTEPVDKALGMAVVEAGALLVLQTTPTSTLDKHQAQLVHAILNVLWGYHSNEASVFNEWDEDDTLTRTSVASGAGAPLDAKAKCFHDFWSEFDAPRGSSKQRRFSDLIFATCTHDERRRLEAYVASLDRSATPVI</sequence>
<comment type="caution">
    <text evidence="1">The sequence shown here is derived from an EMBL/GenBank/DDBJ whole genome shotgun (WGS) entry which is preliminary data.</text>
</comment>
<accession>A0A3R7CSB6</accession>
<dbReference type="Proteomes" id="UP000285060">
    <property type="component" value="Unassembled WGS sequence"/>
</dbReference>
<dbReference type="AlphaFoldDB" id="A0A3R7CSB6"/>